<dbReference type="PROSITE" id="PS50089">
    <property type="entry name" value="ZF_RING_2"/>
    <property type="match status" value="1"/>
</dbReference>
<proteinExistence type="predicted"/>
<dbReference type="InterPro" id="IPR013083">
    <property type="entry name" value="Znf_RING/FYVE/PHD"/>
</dbReference>
<dbReference type="SUPFAM" id="SSF57850">
    <property type="entry name" value="RING/U-box"/>
    <property type="match status" value="1"/>
</dbReference>
<feature type="compositionally biased region" description="Acidic residues" evidence="2">
    <location>
        <begin position="217"/>
        <end position="226"/>
    </location>
</feature>
<name>A0ABR1QDC9_9PEZI</name>
<protein>
    <recommendedName>
        <fullName evidence="3">RING-type domain-containing protein</fullName>
    </recommendedName>
</protein>
<keyword evidence="5" id="KW-1185">Reference proteome</keyword>
<evidence type="ECO:0000313" key="5">
    <source>
        <dbReference type="Proteomes" id="UP001391051"/>
    </source>
</evidence>
<evidence type="ECO:0000313" key="4">
    <source>
        <dbReference type="EMBL" id="KAK7951985.1"/>
    </source>
</evidence>
<evidence type="ECO:0000259" key="3">
    <source>
        <dbReference type="PROSITE" id="PS50089"/>
    </source>
</evidence>
<dbReference type="GeneID" id="92076997"/>
<evidence type="ECO:0000256" key="1">
    <source>
        <dbReference type="PROSITE-ProRule" id="PRU00175"/>
    </source>
</evidence>
<feature type="region of interest" description="Disordered" evidence="2">
    <location>
        <begin position="206"/>
        <end position="241"/>
    </location>
</feature>
<feature type="compositionally biased region" description="Polar residues" evidence="2">
    <location>
        <begin position="1"/>
        <end position="16"/>
    </location>
</feature>
<reference evidence="4 5" key="1">
    <citation type="submission" date="2023-01" db="EMBL/GenBank/DDBJ databases">
        <title>Analysis of 21 Apiospora genomes using comparative genomics revels a genus with tremendous synthesis potential of carbohydrate active enzymes and secondary metabolites.</title>
        <authorList>
            <person name="Sorensen T."/>
        </authorList>
    </citation>
    <scope>NUCLEOTIDE SEQUENCE [LARGE SCALE GENOMIC DNA]</scope>
    <source>
        <strain evidence="4 5">CBS 24483</strain>
    </source>
</reference>
<dbReference type="EMBL" id="JAQQWE010000005">
    <property type="protein sequence ID" value="KAK7951985.1"/>
    <property type="molecule type" value="Genomic_DNA"/>
</dbReference>
<accession>A0ABR1QDC9</accession>
<comment type="caution">
    <text evidence="4">The sequence shown here is derived from an EMBL/GenBank/DDBJ whole genome shotgun (WGS) entry which is preliminary data.</text>
</comment>
<keyword evidence="1" id="KW-0479">Metal-binding</keyword>
<keyword evidence="1" id="KW-0862">Zinc</keyword>
<dbReference type="Pfam" id="PF13639">
    <property type="entry name" value="zf-RING_2"/>
    <property type="match status" value="1"/>
</dbReference>
<dbReference type="RefSeq" id="XP_066700047.1">
    <property type="nucleotide sequence ID" value="XM_066843935.1"/>
</dbReference>
<organism evidence="4 5">
    <name type="scientific">Apiospora aurea</name>
    <dbReference type="NCBI Taxonomy" id="335848"/>
    <lineage>
        <taxon>Eukaryota</taxon>
        <taxon>Fungi</taxon>
        <taxon>Dikarya</taxon>
        <taxon>Ascomycota</taxon>
        <taxon>Pezizomycotina</taxon>
        <taxon>Sordariomycetes</taxon>
        <taxon>Xylariomycetidae</taxon>
        <taxon>Amphisphaeriales</taxon>
        <taxon>Apiosporaceae</taxon>
        <taxon>Apiospora</taxon>
    </lineage>
</organism>
<dbReference type="Proteomes" id="UP001391051">
    <property type="component" value="Unassembled WGS sequence"/>
</dbReference>
<gene>
    <name evidence="4" type="ORF">PG986_007713</name>
</gene>
<feature type="domain" description="RING-type" evidence="3">
    <location>
        <begin position="37"/>
        <end position="79"/>
    </location>
</feature>
<keyword evidence="1" id="KW-0863">Zinc-finger</keyword>
<dbReference type="InterPro" id="IPR001841">
    <property type="entry name" value="Znf_RING"/>
</dbReference>
<evidence type="ECO:0000256" key="2">
    <source>
        <dbReference type="SAM" id="MobiDB-lite"/>
    </source>
</evidence>
<sequence>MSDNSPTQESLPSGDTTAMPDNAITQGHGLPLPRETCLICHEESLLSELVAFGCSHIYHPECITTWWKMSAPKSCPYCKRTTHFYGHACGKPGACTASSLPRWTDSLPAGPLPVCLPCNVCSQVNDLLDTLPDRHKQFSQLLEAVRKNQTSLRVLLDPNDGTDLSDYDLWQMLDQKEETEKRTFYYCQRDRPSPSVAVLAAQRASGRRMTVYREQPEPESEVEDKDDSNGDKGEATTATAPTAYQHHLRHGERITRAELAYACDMDDITHLAIAVSGRRGGAEYKQWHEEELRDLRRRQKEVRMHGKQPLLKVPKLYFDWLVAFERLWYRTRTMDLAWETEMAEQQQPDKTDEERGADAEELRGELADLAVEYSRRVACLVHVRDCIAADVELQERGEEAQQPM</sequence>
<dbReference type="Gene3D" id="3.30.40.10">
    <property type="entry name" value="Zinc/RING finger domain, C3HC4 (zinc finger)"/>
    <property type="match status" value="1"/>
</dbReference>
<dbReference type="SMART" id="SM00184">
    <property type="entry name" value="RING"/>
    <property type="match status" value="1"/>
</dbReference>
<feature type="region of interest" description="Disordered" evidence="2">
    <location>
        <begin position="1"/>
        <end position="25"/>
    </location>
</feature>